<keyword evidence="13" id="KW-1185">Reference proteome</keyword>
<feature type="transmembrane region" description="Helical" evidence="9">
    <location>
        <begin position="107"/>
        <end position="128"/>
    </location>
</feature>
<keyword evidence="6 9" id="KW-0812">Transmembrane</keyword>
<dbReference type="RefSeq" id="WP_091687004.1">
    <property type="nucleotide sequence ID" value="NZ_BAABFM010000023.1"/>
</dbReference>
<keyword evidence="3 9" id="KW-0813">Transport</keyword>
<proteinExistence type="inferred from homology"/>
<dbReference type="SUPFAM" id="SSF161098">
    <property type="entry name" value="MetI-like"/>
    <property type="match status" value="1"/>
</dbReference>
<dbReference type="InterPro" id="IPR035906">
    <property type="entry name" value="MetI-like_sf"/>
</dbReference>
<dbReference type="GO" id="GO:0015423">
    <property type="term" value="F:ABC-type maltose transporter activity"/>
    <property type="evidence" value="ECO:0007669"/>
    <property type="project" value="TreeGrafter"/>
</dbReference>
<feature type="domain" description="ABC transmembrane type-1" evidence="11">
    <location>
        <begin position="227"/>
        <end position="450"/>
    </location>
</feature>
<dbReference type="CDD" id="cd06261">
    <property type="entry name" value="TM_PBP2"/>
    <property type="match status" value="1"/>
</dbReference>
<keyword evidence="5 10" id="KW-0762">Sugar transport</keyword>
<feature type="transmembrane region" description="Helical" evidence="9">
    <location>
        <begin position="48"/>
        <end position="66"/>
    </location>
</feature>
<feature type="transmembrane region" description="Helical" evidence="9">
    <location>
        <begin position="319"/>
        <end position="341"/>
    </location>
</feature>
<keyword evidence="8 9" id="KW-0472">Membrane</keyword>
<feature type="transmembrane region" description="Helical" evidence="9">
    <location>
        <begin position="163"/>
        <end position="187"/>
    </location>
</feature>
<feature type="transmembrane region" description="Helical" evidence="9">
    <location>
        <begin position="262"/>
        <end position="282"/>
    </location>
</feature>
<feature type="transmembrane region" description="Helical" evidence="9">
    <location>
        <begin position="429"/>
        <end position="451"/>
    </location>
</feature>
<evidence type="ECO:0000256" key="6">
    <source>
        <dbReference type="ARBA" id="ARBA00022692"/>
    </source>
</evidence>
<comment type="similarity">
    <text evidence="2 10">Belongs to the binding-protein-dependent transport system permease family. MalFG subfamily.</text>
</comment>
<comment type="subcellular location">
    <subcellularLocation>
        <location evidence="1 9">Cell membrane</location>
        <topology evidence="1 9">Multi-pass membrane protein</topology>
    </subcellularLocation>
</comment>
<dbReference type="PANTHER" id="PTHR47314:SF1">
    <property type="entry name" value="MALTOSE_MALTODEXTRIN TRANSPORT SYSTEM PERMEASE PROTEIN MALF"/>
    <property type="match status" value="1"/>
</dbReference>
<name>A0A1I5GBB0_9FIRM</name>
<dbReference type="AlphaFoldDB" id="A0A1I5GBB0"/>
<organism evidence="12 13">
    <name type="scientific">Anaerocolumna aminovalerica</name>
    <dbReference type="NCBI Taxonomy" id="1527"/>
    <lineage>
        <taxon>Bacteria</taxon>
        <taxon>Bacillati</taxon>
        <taxon>Bacillota</taxon>
        <taxon>Clostridia</taxon>
        <taxon>Lachnospirales</taxon>
        <taxon>Lachnospiraceae</taxon>
        <taxon>Anaerocolumna</taxon>
    </lineage>
</organism>
<dbReference type="Gene3D" id="1.10.3720.10">
    <property type="entry name" value="MetI-like"/>
    <property type="match status" value="1"/>
</dbReference>
<evidence type="ECO:0000256" key="9">
    <source>
        <dbReference type="RuleBase" id="RU363032"/>
    </source>
</evidence>
<evidence type="ECO:0000256" key="10">
    <source>
        <dbReference type="RuleBase" id="RU367050"/>
    </source>
</evidence>
<dbReference type="InterPro" id="IPR000515">
    <property type="entry name" value="MetI-like"/>
</dbReference>
<keyword evidence="4 10" id="KW-1003">Cell membrane</keyword>
<dbReference type="OrthoDB" id="9778687at2"/>
<dbReference type="GO" id="GO:1990060">
    <property type="term" value="C:maltose transport complex"/>
    <property type="evidence" value="ECO:0007669"/>
    <property type="project" value="TreeGrafter"/>
</dbReference>
<evidence type="ECO:0000259" key="11">
    <source>
        <dbReference type="PROSITE" id="PS50928"/>
    </source>
</evidence>
<evidence type="ECO:0000256" key="7">
    <source>
        <dbReference type="ARBA" id="ARBA00022989"/>
    </source>
</evidence>
<protein>
    <recommendedName>
        <fullName evidence="10">Maltose/maltodextrin transport system permease protein</fullName>
    </recommendedName>
</protein>
<dbReference type="EMBL" id="FOWD01000018">
    <property type="protein sequence ID" value="SFO32821.1"/>
    <property type="molecule type" value="Genomic_DNA"/>
</dbReference>
<dbReference type="STRING" id="1527.SAMN04489757_11841"/>
<comment type="function">
    <text evidence="10">Part of the ABC transporter complex MalEFGK involved in maltose/maltodextrin import. Probably responsible for the translocation of the substrate across the membrane.</text>
</comment>
<evidence type="ECO:0000256" key="1">
    <source>
        <dbReference type="ARBA" id="ARBA00004651"/>
    </source>
</evidence>
<dbReference type="Pfam" id="PF00528">
    <property type="entry name" value="BPD_transp_1"/>
    <property type="match status" value="1"/>
</dbReference>
<dbReference type="GO" id="GO:0042956">
    <property type="term" value="P:maltodextrin transmembrane transport"/>
    <property type="evidence" value="ECO:0007669"/>
    <property type="project" value="TreeGrafter"/>
</dbReference>
<evidence type="ECO:0000256" key="2">
    <source>
        <dbReference type="ARBA" id="ARBA00009047"/>
    </source>
</evidence>
<evidence type="ECO:0000313" key="13">
    <source>
        <dbReference type="Proteomes" id="UP000198806"/>
    </source>
</evidence>
<dbReference type="PROSITE" id="PS50928">
    <property type="entry name" value="ABC_TM1"/>
    <property type="match status" value="1"/>
</dbReference>
<dbReference type="PANTHER" id="PTHR47314">
    <property type="entry name" value="MALTOSE/MALTODEXTRIN TRANSPORT SYSTEM PERMEASE PROTEIN MALF"/>
    <property type="match status" value="1"/>
</dbReference>
<feature type="transmembrane region" description="Helical" evidence="9">
    <location>
        <begin position="361"/>
        <end position="383"/>
    </location>
</feature>
<dbReference type="Proteomes" id="UP000198806">
    <property type="component" value="Unassembled WGS sequence"/>
</dbReference>
<feature type="transmembrane region" description="Helical" evidence="9">
    <location>
        <begin position="226"/>
        <end position="250"/>
    </location>
</feature>
<evidence type="ECO:0000256" key="4">
    <source>
        <dbReference type="ARBA" id="ARBA00022475"/>
    </source>
</evidence>
<evidence type="ECO:0000313" key="12">
    <source>
        <dbReference type="EMBL" id="SFO32821.1"/>
    </source>
</evidence>
<evidence type="ECO:0000256" key="8">
    <source>
        <dbReference type="ARBA" id="ARBA00023136"/>
    </source>
</evidence>
<evidence type="ECO:0000256" key="3">
    <source>
        <dbReference type="ARBA" id="ARBA00022448"/>
    </source>
</evidence>
<evidence type="ECO:0000256" key="5">
    <source>
        <dbReference type="ARBA" id="ARBA00022597"/>
    </source>
</evidence>
<keyword evidence="7 9" id="KW-1133">Transmembrane helix</keyword>
<gene>
    <name evidence="12" type="ORF">SAMN04489757_11841</name>
</gene>
<accession>A0A1I5GBB0</accession>
<reference evidence="12 13" key="1">
    <citation type="submission" date="2016-10" db="EMBL/GenBank/DDBJ databases">
        <authorList>
            <person name="de Groot N.N."/>
        </authorList>
    </citation>
    <scope>NUCLEOTIDE SEQUENCE [LARGE SCALE GENOMIC DNA]</scope>
    <source>
        <strain evidence="12 13">DSM 1283</strain>
    </source>
</reference>
<sequence length="464" mass="51884">MAGKKKKSSKMNTSIRDVGFGTAFIQGNGITKLSAVIFGLGNLLHKQIIRGIIMLSVEIAYIYYMISFGLDSIKNFITLGTKVQEEVFNEAKQIYEYVTGDNSMLCLLYGVITIFLTLGFILFLRTSVKSAYDNQKKAEQGKPVPTFKDDLSSLLEQNLHKTLLFAPIIGILCFTIVPLVFMALIAFTSYDRNHQPPGNLFGWVGFDNFIAMFAKGSKLSSTFWPVLSWTFIWAIFATFSCYILGMLLAMLINRKGTRFKGFWRFIFVLSIAVPQFVSLLTMRTIFNANGPVNVMLRSIGVIGATQSIPFFTDPTLAKITIICINIWIGVPFTMLTTTGILQNIPKELYEAAKVDGANAFVTYFKITLPYMLFVTTPTLITAFAGNINNFNVIFLLSGGGPEAIDYYYAGKTDLLVTWLYKLTITNKDYNLGAVISILVFIIMATLTLLTYRHTGSYKDEEAFQ</sequence>